<accession>A0A6A5QND5</accession>
<protein>
    <submittedName>
        <fullName evidence="2">Uncharacterized protein</fullName>
    </submittedName>
</protein>
<gene>
    <name evidence="2" type="ORF">BDU57DRAFT_248855</name>
</gene>
<dbReference type="EMBL" id="ML979135">
    <property type="protein sequence ID" value="KAF1916893.1"/>
    <property type="molecule type" value="Genomic_DNA"/>
</dbReference>
<feature type="compositionally biased region" description="Basic and acidic residues" evidence="1">
    <location>
        <begin position="125"/>
        <end position="142"/>
    </location>
</feature>
<name>A0A6A5QND5_AMPQU</name>
<evidence type="ECO:0000256" key="1">
    <source>
        <dbReference type="SAM" id="MobiDB-lite"/>
    </source>
</evidence>
<reference evidence="2" key="1">
    <citation type="journal article" date="2020" name="Stud. Mycol.">
        <title>101 Dothideomycetes genomes: a test case for predicting lifestyles and emergence of pathogens.</title>
        <authorList>
            <person name="Haridas S."/>
            <person name="Albert R."/>
            <person name="Binder M."/>
            <person name="Bloem J."/>
            <person name="Labutti K."/>
            <person name="Salamov A."/>
            <person name="Andreopoulos B."/>
            <person name="Baker S."/>
            <person name="Barry K."/>
            <person name="Bills G."/>
            <person name="Bluhm B."/>
            <person name="Cannon C."/>
            <person name="Castanera R."/>
            <person name="Culley D."/>
            <person name="Daum C."/>
            <person name="Ezra D."/>
            <person name="Gonzalez J."/>
            <person name="Henrissat B."/>
            <person name="Kuo A."/>
            <person name="Liang C."/>
            <person name="Lipzen A."/>
            <person name="Lutzoni F."/>
            <person name="Magnuson J."/>
            <person name="Mondo S."/>
            <person name="Nolan M."/>
            <person name="Ohm R."/>
            <person name="Pangilinan J."/>
            <person name="Park H.-J."/>
            <person name="Ramirez L."/>
            <person name="Alfaro M."/>
            <person name="Sun H."/>
            <person name="Tritt A."/>
            <person name="Yoshinaga Y."/>
            <person name="Zwiers L.-H."/>
            <person name="Turgeon B."/>
            <person name="Goodwin S."/>
            <person name="Spatafora J."/>
            <person name="Crous P."/>
            <person name="Grigoriev I."/>
        </authorList>
    </citation>
    <scope>NUCLEOTIDE SEQUENCE</scope>
    <source>
        <strain evidence="2">HMLAC05119</strain>
    </source>
</reference>
<organism evidence="2 3">
    <name type="scientific">Ampelomyces quisqualis</name>
    <name type="common">Powdery mildew agent</name>
    <dbReference type="NCBI Taxonomy" id="50730"/>
    <lineage>
        <taxon>Eukaryota</taxon>
        <taxon>Fungi</taxon>
        <taxon>Dikarya</taxon>
        <taxon>Ascomycota</taxon>
        <taxon>Pezizomycotina</taxon>
        <taxon>Dothideomycetes</taxon>
        <taxon>Pleosporomycetidae</taxon>
        <taxon>Pleosporales</taxon>
        <taxon>Pleosporineae</taxon>
        <taxon>Phaeosphaeriaceae</taxon>
        <taxon>Ampelomyces</taxon>
    </lineage>
</organism>
<evidence type="ECO:0000313" key="3">
    <source>
        <dbReference type="Proteomes" id="UP000800096"/>
    </source>
</evidence>
<dbReference type="AlphaFoldDB" id="A0A6A5QND5"/>
<sequence>MLACLLDYFYEAGAVVLALTLRKVVSVLASYSTSLMCGCAEGFAPNSLKHTPQTKCEEPANRVRVQSLGYRVRSILRVGPLAWDARHPHATCPACASAVTPVTLLAIAARERRCLLGVPPRNNRDEACGTTDRETKKKESARQCRIANTKP</sequence>
<dbReference type="Proteomes" id="UP000800096">
    <property type="component" value="Unassembled WGS sequence"/>
</dbReference>
<feature type="region of interest" description="Disordered" evidence="1">
    <location>
        <begin position="125"/>
        <end position="151"/>
    </location>
</feature>
<proteinExistence type="predicted"/>
<keyword evidence="3" id="KW-1185">Reference proteome</keyword>
<evidence type="ECO:0000313" key="2">
    <source>
        <dbReference type="EMBL" id="KAF1916893.1"/>
    </source>
</evidence>